<proteinExistence type="predicted"/>
<protein>
    <submittedName>
        <fullName evidence="1">Uncharacterized protein</fullName>
    </submittedName>
</protein>
<keyword evidence="2" id="KW-1185">Reference proteome</keyword>
<dbReference type="EMBL" id="FOOX01000020">
    <property type="protein sequence ID" value="SFH20714.1"/>
    <property type="molecule type" value="Genomic_DNA"/>
</dbReference>
<evidence type="ECO:0000313" key="1">
    <source>
        <dbReference type="EMBL" id="SFH20714.1"/>
    </source>
</evidence>
<reference evidence="2" key="1">
    <citation type="submission" date="2016-10" db="EMBL/GenBank/DDBJ databases">
        <authorList>
            <person name="Varghese N."/>
            <person name="Submissions S."/>
        </authorList>
    </citation>
    <scope>NUCLEOTIDE SEQUENCE [LARGE SCALE GENOMIC DNA]</scope>
    <source>
        <strain evidence="2">DSM 17038</strain>
    </source>
</reference>
<dbReference type="RefSeq" id="WP_092474119.1">
    <property type="nucleotide sequence ID" value="NZ_FOOX01000020.1"/>
</dbReference>
<accession>A0A1I2Y4Q1</accession>
<name>A0A1I2Y4Q1_9FIRM</name>
<sequence>MSAYIVGKETIDRIVTFIHGKLIDTIYHYYPAISDAYKGEPNKLGQNLWAMNVRAIDQRYGENNPLNLYKYKCQPESKVQVYKSLRGFLYQCMEGDVPKSQLFKDMDRLANDLAGEIVGELPAYKRAEWA</sequence>
<dbReference type="AlphaFoldDB" id="A0A1I2Y4Q1"/>
<evidence type="ECO:0000313" key="2">
    <source>
        <dbReference type="Proteomes" id="UP000199337"/>
    </source>
</evidence>
<gene>
    <name evidence="1" type="ORF">SAMN05660649_04239</name>
</gene>
<dbReference type="Proteomes" id="UP000199337">
    <property type="component" value="Unassembled WGS sequence"/>
</dbReference>
<organism evidence="1 2">
    <name type="scientific">Desulfotruncus arcticus DSM 17038</name>
    <dbReference type="NCBI Taxonomy" id="1121424"/>
    <lineage>
        <taxon>Bacteria</taxon>
        <taxon>Bacillati</taxon>
        <taxon>Bacillota</taxon>
        <taxon>Clostridia</taxon>
        <taxon>Eubacteriales</taxon>
        <taxon>Desulfallaceae</taxon>
        <taxon>Desulfotruncus</taxon>
    </lineage>
</organism>
<dbReference type="STRING" id="341036.SAMN05660649_04239"/>